<evidence type="ECO:0000313" key="1">
    <source>
        <dbReference type="EMBL" id="KAI0035615.1"/>
    </source>
</evidence>
<dbReference type="Proteomes" id="UP000814128">
    <property type="component" value="Unassembled WGS sequence"/>
</dbReference>
<dbReference type="EMBL" id="MU273482">
    <property type="protein sequence ID" value="KAI0035615.1"/>
    <property type="molecule type" value="Genomic_DNA"/>
</dbReference>
<gene>
    <name evidence="1" type="ORF">K488DRAFT_43017</name>
</gene>
<reference evidence="1" key="2">
    <citation type="journal article" date="2022" name="New Phytol.">
        <title>Evolutionary transition to the ectomycorrhizal habit in the genomes of a hyperdiverse lineage of mushroom-forming fungi.</title>
        <authorList>
            <person name="Looney B."/>
            <person name="Miyauchi S."/>
            <person name="Morin E."/>
            <person name="Drula E."/>
            <person name="Courty P.E."/>
            <person name="Kohler A."/>
            <person name="Kuo A."/>
            <person name="LaButti K."/>
            <person name="Pangilinan J."/>
            <person name="Lipzen A."/>
            <person name="Riley R."/>
            <person name="Andreopoulos W."/>
            <person name="He G."/>
            <person name="Johnson J."/>
            <person name="Nolan M."/>
            <person name="Tritt A."/>
            <person name="Barry K.W."/>
            <person name="Grigoriev I.V."/>
            <person name="Nagy L.G."/>
            <person name="Hibbett D."/>
            <person name="Henrissat B."/>
            <person name="Matheny P.B."/>
            <person name="Labbe J."/>
            <person name="Martin F.M."/>
        </authorList>
    </citation>
    <scope>NUCLEOTIDE SEQUENCE</scope>
    <source>
        <strain evidence="1">EC-137</strain>
    </source>
</reference>
<sequence length="251" mass="27715">MADLLGGGNDDIDFDKAASAFPDISLDGMDDIPNIPGSAAGGAGFDIDSFEPTPIQRDITVTGDNDGVIEKFENEFPELEDTPALPPPVPLQQQPSFSSPQTFAPRPQNSTVSTPFLKQPIEDEEPEVIREWRERQAAEIAKRDEESKARRQDTIARAERALDQFYEEYSTKRKAQIAQNKDDEAAFLADLTESLAQGTTWDRICKLIELKDSQSKTLARAGPGTTELTRFREVLLRLRREGDSAPGAAGY</sequence>
<organism evidence="1 2">
    <name type="scientific">Vararia minispora EC-137</name>
    <dbReference type="NCBI Taxonomy" id="1314806"/>
    <lineage>
        <taxon>Eukaryota</taxon>
        <taxon>Fungi</taxon>
        <taxon>Dikarya</taxon>
        <taxon>Basidiomycota</taxon>
        <taxon>Agaricomycotina</taxon>
        <taxon>Agaricomycetes</taxon>
        <taxon>Russulales</taxon>
        <taxon>Lachnocladiaceae</taxon>
        <taxon>Vararia</taxon>
    </lineage>
</organism>
<reference evidence="1" key="1">
    <citation type="submission" date="2021-02" db="EMBL/GenBank/DDBJ databases">
        <authorList>
            <consortium name="DOE Joint Genome Institute"/>
            <person name="Ahrendt S."/>
            <person name="Looney B.P."/>
            <person name="Miyauchi S."/>
            <person name="Morin E."/>
            <person name="Drula E."/>
            <person name="Courty P.E."/>
            <person name="Chicoki N."/>
            <person name="Fauchery L."/>
            <person name="Kohler A."/>
            <person name="Kuo A."/>
            <person name="Labutti K."/>
            <person name="Pangilinan J."/>
            <person name="Lipzen A."/>
            <person name="Riley R."/>
            <person name="Andreopoulos W."/>
            <person name="He G."/>
            <person name="Johnson J."/>
            <person name="Barry K.W."/>
            <person name="Grigoriev I.V."/>
            <person name="Nagy L."/>
            <person name="Hibbett D."/>
            <person name="Henrissat B."/>
            <person name="Matheny P.B."/>
            <person name="Labbe J."/>
            <person name="Martin F."/>
        </authorList>
    </citation>
    <scope>NUCLEOTIDE SEQUENCE</scope>
    <source>
        <strain evidence="1">EC-137</strain>
    </source>
</reference>
<comment type="caution">
    <text evidence="1">The sequence shown here is derived from an EMBL/GenBank/DDBJ whole genome shotgun (WGS) entry which is preliminary data.</text>
</comment>
<evidence type="ECO:0000313" key="2">
    <source>
        <dbReference type="Proteomes" id="UP000814128"/>
    </source>
</evidence>
<name>A0ACB8QVG0_9AGAM</name>
<protein>
    <submittedName>
        <fullName evidence="1">Clathrin light chain</fullName>
    </submittedName>
</protein>
<proteinExistence type="predicted"/>
<accession>A0ACB8QVG0</accession>
<keyword evidence="2" id="KW-1185">Reference proteome</keyword>